<evidence type="ECO:0000313" key="1">
    <source>
        <dbReference type="Proteomes" id="UP000095282"/>
    </source>
</evidence>
<name>A0A1I7UL36_9PELO</name>
<proteinExistence type="predicted"/>
<protein>
    <submittedName>
        <fullName evidence="2">Transposase</fullName>
    </submittedName>
</protein>
<keyword evidence="1" id="KW-1185">Reference proteome</keyword>
<evidence type="ECO:0000313" key="2">
    <source>
        <dbReference type="WBParaSite" id="Csp11.Scaffold630.g17029.t1"/>
    </source>
</evidence>
<organism evidence="1 2">
    <name type="scientific">Caenorhabditis tropicalis</name>
    <dbReference type="NCBI Taxonomy" id="1561998"/>
    <lineage>
        <taxon>Eukaryota</taxon>
        <taxon>Metazoa</taxon>
        <taxon>Ecdysozoa</taxon>
        <taxon>Nematoda</taxon>
        <taxon>Chromadorea</taxon>
        <taxon>Rhabditida</taxon>
        <taxon>Rhabditina</taxon>
        <taxon>Rhabditomorpha</taxon>
        <taxon>Rhabditoidea</taxon>
        <taxon>Rhabditidae</taxon>
        <taxon>Peloderinae</taxon>
        <taxon>Caenorhabditis</taxon>
    </lineage>
</organism>
<sequence>MTTYIVIEISENDNALDILNVLMTQTKSRFTITKEIGEYAAEREQLKRVKTQEKDKFVSPTSSSLDCIEILEPPKKNNVLWIR</sequence>
<accession>A0A1I7UL36</accession>
<dbReference type="AlphaFoldDB" id="A0A1I7UL36"/>
<reference evidence="2" key="1">
    <citation type="submission" date="2016-11" db="UniProtKB">
        <authorList>
            <consortium name="WormBaseParasite"/>
        </authorList>
    </citation>
    <scope>IDENTIFICATION</scope>
</reference>
<dbReference type="Proteomes" id="UP000095282">
    <property type="component" value="Unplaced"/>
</dbReference>
<dbReference type="WBParaSite" id="Csp11.Scaffold630.g17029.t1">
    <property type="protein sequence ID" value="Csp11.Scaffold630.g17029.t1"/>
    <property type="gene ID" value="Csp11.Scaffold630.g17029"/>
</dbReference>